<dbReference type="Proteomes" id="UP001497382">
    <property type="component" value="Unassembled WGS sequence"/>
</dbReference>
<feature type="chain" id="PRO_5043427158" evidence="1">
    <location>
        <begin position="18"/>
        <end position="57"/>
    </location>
</feature>
<name>A0AAV1Z6B9_9ARAC</name>
<organism evidence="2 3">
    <name type="scientific">Larinioides sclopetarius</name>
    <dbReference type="NCBI Taxonomy" id="280406"/>
    <lineage>
        <taxon>Eukaryota</taxon>
        <taxon>Metazoa</taxon>
        <taxon>Ecdysozoa</taxon>
        <taxon>Arthropoda</taxon>
        <taxon>Chelicerata</taxon>
        <taxon>Arachnida</taxon>
        <taxon>Araneae</taxon>
        <taxon>Araneomorphae</taxon>
        <taxon>Entelegynae</taxon>
        <taxon>Araneoidea</taxon>
        <taxon>Araneidae</taxon>
        <taxon>Larinioides</taxon>
    </lineage>
</organism>
<evidence type="ECO:0000256" key="1">
    <source>
        <dbReference type="SAM" id="SignalP"/>
    </source>
</evidence>
<sequence>FCISCFILFLLVVYSNKEPGNSVKFWFVILSLSLGPGPSLLLPPTYKCHCLEDVWLR</sequence>
<proteinExistence type="predicted"/>
<comment type="caution">
    <text evidence="2">The sequence shown here is derived from an EMBL/GenBank/DDBJ whole genome shotgun (WGS) entry which is preliminary data.</text>
</comment>
<protein>
    <submittedName>
        <fullName evidence="2">Uncharacterized protein</fullName>
    </submittedName>
</protein>
<gene>
    <name evidence="2" type="ORF">LARSCL_LOCUS2705</name>
</gene>
<feature type="signal peptide" evidence="1">
    <location>
        <begin position="1"/>
        <end position="17"/>
    </location>
</feature>
<keyword evidence="3" id="KW-1185">Reference proteome</keyword>
<keyword evidence="1" id="KW-0732">Signal</keyword>
<dbReference type="AlphaFoldDB" id="A0AAV1Z6B9"/>
<evidence type="ECO:0000313" key="2">
    <source>
        <dbReference type="EMBL" id="CAL1265731.1"/>
    </source>
</evidence>
<reference evidence="2 3" key="1">
    <citation type="submission" date="2024-04" db="EMBL/GenBank/DDBJ databases">
        <authorList>
            <person name="Rising A."/>
            <person name="Reimegard J."/>
            <person name="Sonavane S."/>
            <person name="Akerstrom W."/>
            <person name="Nylinder S."/>
            <person name="Hedman E."/>
            <person name="Kallberg Y."/>
        </authorList>
    </citation>
    <scope>NUCLEOTIDE SEQUENCE [LARGE SCALE GENOMIC DNA]</scope>
</reference>
<dbReference type="EMBL" id="CAXIEN010000019">
    <property type="protein sequence ID" value="CAL1265731.1"/>
    <property type="molecule type" value="Genomic_DNA"/>
</dbReference>
<accession>A0AAV1Z6B9</accession>
<evidence type="ECO:0000313" key="3">
    <source>
        <dbReference type="Proteomes" id="UP001497382"/>
    </source>
</evidence>
<feature type="non-terminal residue" evidence="2">
    <location>
        <position position="1"/>
    </location>
</feature>